<dbReference type="PANTHER" id="PTHR30086:SF20">
    <property type="entry name" value="ARGININE EXPORTER PROTEIN ARGO-RELATED"/>
    <property type="match status" value="1"/>
</dbReference>
<evidence type="ECO:0000256" key="4">
    <source>
        <dbReference type="ARBA" id="ARBA00022989"/>
    </source>
</evidence>
<dbReference type="InterPro" id="IPR001123">
    <property type="entry name" value="LeuE-type"/>
</dbReference>
<keyword evidence="3 6" id="KW-0812">Transmembrane</keyword>
<dbReference type="Pfam" id="PF01810">
    <property type="entry name" value="LysE"/>
    <property type="match status" value="1"/>
</dbReference>
<dbReference type="PANTHER" id="PTHR30086">
    <property type="entry name" value="ARGININE EXPORTER PROTEIN ARGO"/>
    <property type="match status" value="1"/>
</dbReference>
<keyword evidence="2" id="KW-1003">Cell membrane</keyword>
<dbReference type="AlphaFoldDB" id="A0A1X6YN23"/>
<dbReference type="GO" id="GO:0033228">
    <property type="term" value="P:cysteine export across plasma membrane"/>
    <property type="evidence" value="ECO:0007669"/>
    <property type="project" value="TreeGrafter"/>
</dbReference>
<dbReference type="Proteomes" id="UP000193061">
    <property type="component" value="Unassembled WGS sequence"/>
</dbReference>
<feature type="transmembrane region" description="Helical" evidence="6">
    <location>
        <begin position="83"/>
        <end position="101"/>
    </location>
</feature>
<dbReference type="GO" id="GO:0005886">
    <property type="term" value="C:plasma membrane"/>
    <property type="evidence" value="ECO:0007669"/>
    <property type="project" value="UniProtKB-SubCell"/>
</dbReference>
<accession>A0A1X6YN23</accession>
<evidence type="ECO:0000313" key="8">
    <source>
        <dbReference type="Proteomes" id="UP000193061"/>
    </source>
</evidence>
<keyword evidence="5 6" id="KW-0472">Membrane</keyword>
<name>A0A1X6YN23_9RHOB</name>
<feature type="transmembrane region" description="Helical" evidence="6">
    <location>
        <begin position="50"/>
        <end position="71"/>
    </location>
</feature>
<sequence>MHHLRHKIAAMTVELYSALFTFALVTVITPGPNNLMLMASGANFGFRRTVPHMLGIGLGMPVMVVMVGIGIMQIFDRWPMSYTILKVASVAYLLYLAWRIANSAAPKNAEAGGKPLTFLQSAAFQWVNPKAWTMALSAITLYATSRDLTAVLWVAGTYVMVSCVSTTSWTVLGQQMRRILKNQTRLKTFNITMALLLVATLIPVLWPNT</sequence>
<evidence type="ECO:0000313" key="7">
    <source>
        <dbReference type="EMBL" id="SLN25702.1"/>
    </source>
</evidence>
<evidence type="ECO:0000256" key="3">
    <source>
        <dbReference type="ARBA" id="ARBA00022692"/>
    </source>
</evidence>
<gene>
    <name evidence="7" type="primary">eamB</name>
    <name evidence="7" type="ORF">ROA7450_01061</name>
</gene>
<keyword evidence="8" id="KW-1185">Reference proteome</keyword>
<feature type="transmembrane region" description="Helical" evidence="6">
    <location>
        <begin position="150"/>
        <end position="172"/>
    </location>
</feature>
<dbReference type="GO" id="GO:0015171">
    <property type="term" value="F:amino acid transmembrane transporter activity"/>
    <property type="evidence" value="ECO:0007669"/>
    <property type="project" value="TreeGrafter"/>
</dbReference>
<evidence type="ECO:0000256" key="6">
    <source>
        <dbReference type="SAM" id="Phobius"/>
    </source>
</evidence>
<feature type="transmembrane region" description="Helical" evidence="6">
    <location>
        <begin position="184"/>
        <end position="206"/>
    </location>
</feature>
<dbReference type="EMBL" id="FWFX01000002">
    <property type="protein sequence ID" value="SLN25702.1"/>
    <property type="molecule type" value="Genomic_DNA"/>
</dbReference>
<feature type="transmembrane region" description="Helical" evidence="6">
    <location>
        <begin position="12"/>
        <end position="30"/>
    </location>
</feature>
<evidence type="ECO:0000256" key="1">
    <source>
        <dbReference type="ARBA" id="ARBA00004651"/>
    </source>
</evidence>
<evidence type="ECO:0000256" key="5">
    <source>
        <dbReference type="ARBA" id="ARBA00023136"/>
    </source>
</evidence>
<comment type="subcellular location">
    <subcellularLocation>
        <location evidence="1">Cell membrane</location>
        <topology evidence="1">Multi-pass membrane protein</topology>
    </subcellularLocation>
</comment>
<protein>
    <submittedName>
        <fullName evidence="7">Cysteine/O-acetylserine efflux protein</fullName>
    </submittedName>
</protein>
<reference evidence="7 8" key="1">
    <citation type="submission" date="2017-03" db="EMBL/GenBank/DDBJ databases">
        <authorList>
            <person name="Afonso C.L."/>
            <person name="Miller P.J."/>
            <person name="Scott M.A."/>
            <person name="Spackman E."/>
            <person name="Goraichik I."/>
            <person name="Dimitrov K.M."/>
            <person name="Suarez D.L."/>
            <person name="Swayne D.E."/>
        </authorList>
    </citation>
    <scope>NUCLEOTIDE SEQUENCE [LARGE SCALE GENOMIC DNA]</scope>
    <source>
        <strain evidence="7 8">CECT 7450</strain>
    </source>
</reference>
<keyword evidence="4 6" id="KW-1133">Transmembrane helix</keyword>
<proteinExistence type="predicted"/>
<organism evidence="7 8">
    <name type="scientific">Roseovarius albus</name>
    <dbReference type="NCBI Taxonomy" id="1247867"/>
    <lineage>
        <taxon>Bacteria</taxon>
        <taxon>Pseudomonadati</taxon>
        <taxon>Pseudomonadota</taxon>
        <taxon>Alphaproteobacteria</taxon>
        <taxon>Rhodobacterales</taxon>
        <taxon>Roseobacteraceae</taxon>
        <taxon>Roseovarius</taxon>
    </lineage>
</organism>
<evidence type="ECO:0000256" key="2">
    <source>
        <dbReference type="ARBA" id="ARBA00022475"/>
    </source>
</evidence>